<dbReference type="SUPFAM" id="SSF47384">
    <property type="entry name" value="Homodimeric domain of signal transducing histidine kinase"/>
    <property type="match status" value="1"/>
</dbReference>
<keyword evidence="7" id="KW-1133">Transmembrane helix</keyword>
<dbReference type="PANTHER" id="PTHR45436">
    <property type="entry name" value="SENSOR HISTIDINE KINASE YKOH"/>
    <property type="match status" value="1"/>
</dbReference>
<dbReference type="Pfam" id="PF00512">
    <property type="entry name" value="HisKA"/>
    <property type="match status" value="1"/>
</dbReference>
<keyword evidence="4" id="KW-0808">Transferase</keyword>
<dbReference type="InterPro" id="IPR050428">
    <property type="entry name" value="TCS_sensor_his_kinase"/>
</dbReference>
<dbReference type="SUPFAM" id="SSF55874">
    <property type="entry name" value="ATPase domain of HSP90 chaperone/DNA topoisomerase II/histidine kinase"/>
    <property type="match status" value="1"/>
</dbReference>
<dbReference type="GO" id="GO:0005886">
    <property type="term" value="C:plasma membrane"/>
    <property type="evidence" value="ECO:0007669"/>
    <property type="project" value="TreeGrafter"/>
</dbReference>
<keyword evidence="7" id="KW-0472">Membrane</keyword>
<feature type="compositionally biased region" description="Pro residues" evidence="6">
    <location>
        <begin position="388"/>
        <end position="405"/>
    </location>
</feature>
<dbReference type="Gene3D" id="1.10.287.130">
    <property type="match status" value="1"/>
</dbReference>
<reference evidence="11" key="1">
    <citation type="submission" date="2016-10" db="EMBL/GenBank/DDBJ databases">
        <authorList>
            <person name="Varghese N."/>
            <person name="Submissions S."/>
        </authorList>
    </citation>
    <scope>NUCLEOTIDE SEQUENCE [LARGE SCALE GENOMIC DNA]</scope>
    <source>
        <strain evidence="11">KHC7</strain>
    </source>
</reference>
<dbReference type="Gene3D" id="3.30.565.10">
    <property type="entry name" value="Histidine kinase-like ATPase, C-terminal domain"/>
    <property type="match status" value="1"/>
</dbReference>
<proteinExistence type="predicted"/>
<feature type="transmembrane region" description="Helical" evidence="7">
    <location>
        <begin position="147"/>
        <end position="169"/>
    </location>
</feature>
<dbReference type="Gene3D" id="6.10.340.10">
    <property type="match status" value="1"/>
</dbReference>
<dbReference type="SMART" id="SM00387">
    <property type="entry name" value="HATPase_c"/>
    <property type="match status" value="1"/>
</dbReference>
<dbReference type="CDD" id="cd00082">
    <property type="entry name" value="HisKA"/>
    <property type="match status" value="1"/>
</dbReference>
<evidence type="ECO:0000259" key="8">
    <source>
        <dbReference type="SMART" id="SM00387"/>
    </source>
</evidence>
<evidence type="ECO:0000256" key="2">
    <source>
        <dbReference type="ARBA" id="ARBA00012438"/>
    </source>
</evidence>
<evidence type="ECO:0000313" key="10">
    <source>
        <dbReference type="EMBL" id="SDF41913.1"/>
    </source>
</evidence>
<keyword evidence="3" id="KW-0597">Phosphoprotein</keyword>
<dbReference type="InterPro" id="IPR036097">
    <property type="entry name" value="HisK_dim/P_sf"/>
</dbReference>
<feature type="domain" description="Signal transduction histidine kinase dimerisation/phosphoacceptor" evidence="9">
    <location>
        <begin position="232"/>
        <end position="301"/>
    </location>
</feature>
<organism evidence="10 11">
    <name type="scientific">Desulfovibrio legallii</name>
    <dbReference type="NCBI Taxonomy" id="571438"/>
    <lineage>
        <taxon>Bacteria</taxon>
        <taxon>Pseudomonadati</taxon>
        <taxon>Thermodesulfobacteriota</taxon>
        <taxon>Desulfovibrionia</taxon>
        <taxon>Desulfovibrionales</taxon>
        <taxon>Desulfovibrionaceae</taxon>
        <taxon>Desulfovibrio</taxon>
    </lineage>
</organism>
<comment type="catalytic activity">
    <reaction evidence="1">
        <text>ATP + protein L-histidine = ADP + protein N-phospho-L-histidine.</text>
        <dbReference type="EC" id="2.7.13.3"/>
    </reaction>
</comment>
<evidence type="ECO:0000256" key="4">
    <source>
        <dbReference type="ARBA" id="ARBA00022679"/>
    </source>
</evidence>
<dbReference type="SMART" id="SM00388">
    <property type="entry name" value="HisKA"/>
    <property type="match status" value="1"/>
</dbReference>
<sequence>MTPFKAPLAAPRRASIRRRLLAAFVFLALSMGAALGLAGRFSFDFLGASLLAWHTRPVMDALIEAERRAWEAEDRGGEKLYYGEDLAAVMHWRFLAGKEVPDAWRALPDGLHLSDNRRDFVLLERRDQVVYALSGEVGVFAALKQKLTGALLLCALAGLALAVFLAVVLSRRLTAPLRELTAAVEGRPPEALLRDGAAQPPRVPCTELDDEVGVLARAVAARETALRSFVQRESNFTGDVSHELRTPLTVLQGGLEILEPRLAALPQRAELLPVLRRLARTVEGMADTVRTLLLLARRPEELECRELDATALLRGILRRMERDGLLRLEAGTPEAAACGLAGRAAADPVTAAPMASDLDAPGQPVPEAELSGPATSAEDAVSDVQDPSGPPAQEPAAAPAPPRPRPAVGLTADLAPAVRVWGQRDLVNIVFKNLLDNACKYTENDRAAVSLTSVALLVRNSGRIPAGADVFARGTRHGRNRAPSGHGLGLSLALRACERLHWRLDLLPAGPEEAVFRVSFAPPPQGERPA</sequence>
<dbReference type="EC" id="2.7.13.3" evidence="2"/>
<dbReference type="InterPro" id="IPR036890">
    <property type="entry name" value="HATPase_C_sf"/>
</dbReference>
<dbReference type="GO" id="GO:0000155">
    <property type="term" value="F:phosphorelay sensor kinase activity"/>
    <property type="evidence" value="ECO:0007669"/>
    <property type="project" value="InterPro"/>
</dbReference>
<dbReference type="InterPro" id="IPR003661">
    <property type="entry name" value="HisK_dim/P_dom"/>
</dbReference>
<accession>A0A1G7KXJ4</accession>
<keyword evidence="7" id="KW-0812">Transmembrane</keyword>
<evidence type="ECO:0000256" key="6">
    <source>
        <dbReference type="SAM" id="MobiDB-lite"/>
    </source>
</evidence>
<gene>
    <name evidence="10" type="ORF">SAMN05192586_10538</name>
</gene>
<dbReference type="RefSeq" id="WP_092153163.1">
    <property type="nucleotide sequence ID" value="NZ_FNBX01000005.1"/>
</dbReference>
<evidence type="ECO:0000256" key="7">
    <source>
        <dbReference type="SAM" id="Phobius"/>
    </source>
</evidence>
<dbReference type="STRING" id="571438.SAMN05192586_10538"/>
<dbReference type="AlphaFoldDB" id="A0A1G7KXJ4"/>
<evidence type="ECO:0000313" key="11">
    <source>
        <dbReference type="Proteomes" id="UP000199355"/>
    </source>
</evidence>
<evidence type="ECO:0000256" key="3">
    <source>
        <dbReference type="ARBA" id="ARBA00022553"/>
    </source>
</evidence>
<protein>
    <recommendedName>
        <fullName evidence="2">histidine kinase</fullName>
        <ecNumber evidence="2">2.7.13.3</ecNumber>
    </recommendedName>
</protein>
<dbReference type="Pfam" id="PF02518">
    <property type="entry name" value="HATPase_c"/>
    <property type="match status" value="1"/>
</dbReference>
<dbReference type="EMBL" id="FNBX01000005">
    <property type="protein sequence ID" value="SDF41913.1"/>
    <property type="molecule type" value="Genomic_DNA"/>
</dbReference>
<evidence type="ECO:0000259" key="9">
    <source>
        <dbReference type="SMART" id="SM00388"/>
    </source>
</evidence>
<name>A0A1G7KXJ4_9BACT</name>
<evidence type="ECO:0000256" key="5">
    <source>
        <dbReference type="ARBA" id="ARBA00022777"/>
    </source>
</evidence>
<keyword evidence="5 10" id="KW-0418">Kinase</keyword>
<feature type="domain" description="Histidine kinase/HSP90-like ATPase" evidence="8">
    <location>
        <begin position="422"/>
        <end position="524"/>
    </location>
</feature>
<dbReference type="OrthoDB" id="9121563at2"/>
<keyword evidence="11" id="KW-1185">Reference proteome</keyword>
<evidence type="ECO:0000256" key="1">
    <source>
        <dbReference type="ARBA" id="ARBA00000085"/>
    </source>
</evidence>
<dbReference type="PANTHER" id="PTHR45436:SF16">
    <property type="entry name" value="HISTIDINE KINASE"/>
    <property type="match status" value="1"/>
</dbReference>
<feature type="region of interest" description="Disordered" evidence="6">
    <location>
        <begin position="354"/>
        <end position="408"/>
    </location>
</feature>
<dbReference type="Proteomes" id="UP000199355">
    <property type="component" value="Unassembled WGS sequence"/>
</dbReference>
<dbReference type="InterPro" id="IPR003594">
    <property type="entry name" value="HATPase_dom"/>
</dbReference>